<name>A0ABQ3APB3_9GAMM</name>
<reference evidence="2" key="1">
    <citation type="journal article" date="2019" name="Int. J. Syst. Evol. Microbiol.">
        <title>The Global Catalogue of Microorganisms (GCM) 10K type strain sequencing project: providing services to taxonomists for standard genome sequencing and annotation.</title>
        <authorList>
            <consortium name="The Broad Institute Genomics Platform"/>
            <consortium name="The Broad Institute Genome Sequencing Center for Infectious Disease"/>
            <person name="Wu L."/>
            <person name="Ma J."/>
        </authorList>
    </citation>
    <scope>NUCLEOTIDE SEQUENCE [LARGE SCALE GENOMIC DNA]</scope>
    <source>
        <strain evidence="2">KCTC 22280</strain>
    </source>
</reference>
<dbReference type="EMBL" id="BMXV01000002">
    <property type="protein sequence ID" value="GGY63133.1"/>
    <property type="molecule type" value="Genomic_DNA"/>
</dbReference>
<sequence>MIGFLGTTEQLTGRRTIVTQQDGSEAVMQLLIKGMMPGVGTIQPRAGFSIMAILNQVFQ</sequence>
<comment type="caution">
    <text evidence="1">The sequence shown here is derived from an EMBL/GenBank/DDBJ whole genome shotgun (WGS) entry which is preliminary data.</text>
</comment>
<organism evidence="1 2">
    <name type="scientific">Marinobacter zhanjiangensis</name>
    <dbReference type="NCBI Taxonomy" id="578215"/>
    <lineage>
        <taxon>Bacteria</taxon>
        <taxon>Pseudomonadati</taxon>
        <taxon>Pseudomonadota</taxon>
        <taxon>Gammaproteobacteria</taxon>
        <taxon>Pseudomonadales</taxon>
        <taxon>Marinobacteraceae</taxon>
        <taxon>Marinobacter</taxon>
    </lineage>
</organism>
<accession>A0ABQ3APB3</accession>
<protein>
    <submittedName>
        <fullName evidence="1">Uncharacterized protein</fullName>
    </submittedName>
</protein>
<evidence type="ECO:0000313" key="1">
    <source>
        <dbReference type="EMBL" id="GGY63133.1"/>
    </source>
</evidence>
<gene>
    <name evidence="1" type="ORF">GCM10007071_07080</name>
</gene>
<proteinExistence type="predicted"/>
<evidence type="ECO:0000313" key="2">
    <source>
        <dbReference type="Proteomes" id="UP000601597"/>
    </source>
</evidence>
<dbReference type="Proteomes" id="UP000601597">
    <property type="component" value="Unassembled WGS sequence"/>
</dbReference>
<keyword evidence="2" id="KW-1185">Reference proteome</keyword>
<dbReference type="RefSeq" id="WP_227712296.1">
    <property type="nucleotide sequence ID" value="NZ_BMXV01000002.1"/>
</dbReference>